<evidence type="ECO:0000313" key="3">
    <source>
        <dbReference type="Proteomes" id="UP000646053"/>
    </source>
</evidence>
<dbReference type="EMBL" id="WVIE01000001">
    <property type="protein sequence ID" value="NDJ15852.1"/>
    <property type="molecule type" value="Genomic_DNA"/>
</dbReference>
<dbReference type="AlphaFoldDB" id="A0A8J7YWA9"/>
<keyword evidence="3" id="KW-1185">Reference proteome</keyword>
<feature type="compositionally biased region" description="Basic and acidic residues" evidence="1">
    <location>
        <begin position="8"/>
        <end position="24"/>
    </location>
</feature>
<sequence length="47" mass="5036">MGLVFGVAHDDAPCDKQGERHKTPNDNGILPILKKAHAIAHHAALNL</sequence>
<dbReference type="RefSeq" id="WP_162421258.1">
    <property type="nucleotide sequence ID" value="NZ_WVIE01000001.1"/>
</dbReference>
<evidence type="ECO:0000256" key="1">
    <source>
        <dbReference type="SAM" id="MobiDB-lite"/>
    </source>
</evidence>
<accession>A0A8J7YWA9</accession>
<proteinExistence type="predicted"/>
<dbReference type="Proteomes" id="UP000646053">
    <property type="component" value="Unassembled WGS sequence"/>
</dbReference>
<organism evidence="2 3">
    <name type="scientific">Myxacorys almedinensis A</name>
    <dbReference type="NCBI Taxonomy" id="2690445"/>
    <lineage>
        <taxon>Bacteria</taxon>
        <taxon>Bacillati</taxon>
        <taxon>Cyanobacteriota</taxon>
        <taxon>Cyanophyceae</taxon>
        <taxon>Leptolyngbyales</taxon>
        <taxon>Leptolyngbyaceae</taxon>
        <taxon>Myxacorys</taxon>
        <taxon>Myxacorys almedinensis</taxon>
    </lineage>
</organism>
<reference evidence="2" key="1">
    <citation type="submission" date="2019-12" db="EMBL/GenBank/DDBJ databases">
        <title>High-Quality draft genome sequences of three cyanobacteria isolated from the limestone walls of the Old Cathedral of Coimbra.</title>
        <authorList>
            <person name="Tiago I."/>
            <person name="Soares F."/>
            <person name="Portugal A."/>
        </authorList>
    </citation>
    <scope>NUCLEOTIDE SEQUENCE</scope>
    <source>
        <strain evidence="2">A</strain>
    </source>
</reference>
<feature type="region of interest" description="Disordered" evidence="1">
    <location>
        <begin position="1"/>
        <end position="26"/>
    </location>
</feature>
<gene>
    <name evidence="2" type="ORF">GS601_00875</name>
</gene>
<evidence type="ECO:0000313" key="2">
    <source>
        <dbReference type="EMBL" id="NDJ15852.1"/>
    </source>
</evidence>
<comment type="caution">
    <text evidence="2">The sequence shown here is derived from an EMBL/GenBank/DDBJ whole genome shotgun (WGS) entry which is preliminary data.</text>
</comment>
<name>A0A8J7YWA9_9CYAN</name>
<protein>
    <submittedName>
        <fullName evidence="2">Uncharacterized protein</fullName>
    </submittedName>
</protein>